<feature type="coiled-coil region" evidence="1">
    <location>
        <begin position="114"/>
        <end position="141"/>
    </location>
</feature>
<dbReference type="Pfam" id="PF18555">
    <property type="entry name" value="MobL"/>
    <property type="match status" value="1"/>
</dbReference>
<organism evidence="3">
    <name type="scientific">Enterococcus faecium</name>
    <name type="common">Streptococcus faecium</name>
    <dbReference type="NCBI Taxonomy" id="1352"/>
    <lineage>
        <taxon>Bacteria</taxon>
        <taxon>Bacillati</taxon>
        <taxon>Bacillota</taxon>
        <taxon>Bacilli</taxon>
        <taxon>Lactobacillales</taxon>
        <taxon>Enterococcaceae</taxon>
        <taxon>Enterococcus</taxon>
    </lineage>
</organism>
<protein>
    <recommendedName>
        <fullName evidence="4">Relaxase</fullName>
    </recommendedName>
</protein>
<dbReference type="InterPro" id="IPR041073">
    <property type="entry name" value="MobL"/>
</dbReference>
<dbReference type="NCBIfam" id="NF041498">
    <property type="entry name" value="MobP2"/>
    <property type="match status" value="1"/>
</dbReference>
<evidence type="ECO:0000256" key="2">
    <source>
        <dbReference type="SAM" id="MobiDB-lite"/>
    </source>
</evidence>
<keyword evidence="3" id="KW-0614">Plasmid</keyword>
<reference evidence="3" key="1">
    <citation type="journal article" date="2018" name="Int. J. Antimicrob. Agents">
        <title>Vancomycin resistance in Enterococcus faecium isolated from Danish chicken meat is located on a pVEF4-like plasmid persisting in poultry for 18 years.</title>
        <authorList>
            <person name="Leinweber H."/>
            <person name="Alotaibi S.M.I."/>
            <person name="Overballe-Petersen S."/>
            <person name="Hansen F."/>
            <person name="Hasman H."/>
            <person name="Bortolaia V."/>
            <person name="Hammerum A.M."/>
            <person name="Ingmer H."/>
        </authorList>
    </citation>
    <scope>NUCLEOTIDE SEQUENCE</scope>
    <source>
        <strain evidence="3">HL1</strain>
        <plasmid evidence="3">pHLSA</plasmid>
    </source>
</reference>
<evidence type="ECO:0008006" key="4">
    <source>
        <dbReference type="Google" id="ProtNLM"/>
    </source>
</evidence>
<geneLocation type="plasmid" evidence="3">
    <name>pHLSA</name>
</geneLocation>
<sequence>MMNKSPAVILTCQFTLPNKKSFSTYIDYMTREKALEEKERRTPDEEQELQRIKNALEDFYIPEGETFSESKTDKEFSETSNEAQSLMEHGINFDKLEEQDFTKYLSYMTRHYALEQKKELTQREQKEYQRLNQAMKKYQTEPHKKASGNLPGVFSMASDEVKGSDLKEIKQIFQRGQQKGSIIYQDVVSHDNSYLEKMGLYDPKTDTLDEEGLKAAGRKMMETLFEKEQLNETGYWMATIHRNTKHIHIHFAVVEKENTRKPYTEVENGVSYIVPKGKRRQATLDAMKTNYVHELERFSYEKDRMIGMEKRNLLTRKSDLRNTLTKVVKEPARYDRHAMNLLNEVYKTLPDKRSEWHYGDEKRTKLSPYTREKLDGLTKYVLTKEPEYQEYIQISKSLKEEAKSLYGESKRESKDAEKNALFDLKKRTGNAILTELKKQDSQIKPLIESMDQMQSIYNERSFRTLKQLPTNEYKYSYEEFMKRRKQFQQRVVTQRSLRQLNRTINAHEEKYHASKAYEEQQRRIQMEQERQ</sequence>
<evidence type="ECO:0000256" key="1">
    <source>
        <dbReference type="SAM" id="Coils"/>
    </source>
</evidence>
<feature type="region of interest" description="Disordered" evidence="2">
    <location>
        <begin position="507"/>
        <end position="531"/>
    </location>
</feature>
<evidence type="ECO:0000313" key="3">
    <source>
        <dbReference type="EMBL" id="AWB15571.1"/>
    </source>
</evidence>
<keyword evidence="1" id="KW-0175">Coiled coil</keyword>
<accession>A0A2S0T155</accession>
<dbReference type="AlphaFoldDB" id="A0A2S0T155"/>
<proteinExistence type="predicted"/>
<dbReference type="InterPro" id="IPR048101">
    <property type="entry name" value="MobP2"/>
</dbReference>
<name>A0A2S0T155_ENTFC</name>
<dbReference type="EMBL" id="MG674581">
    <property type="protein sequence ID" value="AWB15571.1"/>
    <property type="molecule type" value="Genomic_DNA"/>
</dbReference>